<dbReference type="SUPFAM" id="SSF54928">
    <property type="entry name" value="RNA-binding domain, RBD"/>
    <property type="match status" value="1"/>
</dbReference>
<evidence type="ECO:0000313" key="2">
    <source>
        <dbReference type="EMBL" id="KAH0962766.1"/>
    </source>
</evidence>
<evidence type="ECO:0000256" key="1">
    <source>
        <dbReference type="SAM" id="MobiDB-lite"/>
    </source>
</evidence>
<sequence length="536" mass="59004">MPQHPGIVAVSTLRGMATALSWSVESALDFADRFVKDVEVPKRAEGVDASGEQQSEEPGSAIASDPAPFGSRSSRWSRLSGYSNPRWSGSCVIPLSSEDPFVDALPAKSDGRSHLQPYVPDYHPDVASLQSPRISMGPLTPYAGSRRVVLDNLPPSIGVTQVLRAISCYGGVMAATVVPDCGSGGVTKSAVVEFVYAVSAERFADHCERNALAFAAEDGSIYEAYVWLVQTASFGYTARDHGFLTSGVTRAIALGGFPVDAVWDLLTLLRTYAVSEVLTDRLDAVVLEFASLFEADRAHRLIKWEWPGLHVGFIDDSSQGSGFRAAIIGHVSPSHLEERWNCAPYNERTLAHYRAARASDQARQQEKQGPMPRRASPGATEKLARCYDVSPSELSSYLAERDVFPDTEYRIIGSTIRLTRRAWSWKVHADDDLKLLMANTLHEPEWADEWDQHFAALGAVNLRTWERYGMLARHRRRKAAEQGIEGWRVPQCEAKCEWGCCDIRALAVPDVVKQYFEGSNSRPPASSNGASKEQRT</sequence>
<feature type="region of interest" description="Disordered" evidence="1">
    <location>
        <begin position="356"/>
        <end position="380"/>
    </location>
</feature>
<gene>
    <name evidence="2" type="ORF">HRG_05276</name>
</gene>
<dbReference type="Proteomes" id="UP000824596">
    <property type="component" value="Unassembled WGS sequence"/>
</dbReference>
<accession>A0A9P8SJ72</accession>
<dbReference type="GO" id="GO:0003676">
    <property type="term" value="F:nucleic acid binding"/>
    <property type="evidence" value="ECO:0007669"/>
    <property type="project" value="InterPro"/>
</dbReference>
<dbReference type="EMBL" id="JAIZPD010000005">
    <property type="protein sequence ID" value="KAH0962766.1"/>
    <property type="molecule type" value="Genomic_DNA"/>
</dbReference>
<feature type="region of interest" description="Disordered" evidence="1">
    <location>
        <begin position="43"/>
        <end position="75"/>
    </location>
</feature>
<keyword evidence="3" id="KW-1185">Reference proteome</keyword>
<reference evidence="2" key="1">
    <citation type="submission" date="2021-09" db="EMBL/GenBank/DDBJ databases">
        <title>A high-quality genome of the endoparasitic fungus Hirsutella rhossiliensis with a comparison of Hirsutella genomes reveals transposable elements contributing to genome size variation.</title>
        <authorList>
            <person name="Lin R."/>
            <person name="Jiao Y."/>
            <person name="Sun X."/>
            <person name="Ling J."/>
            <person name="Xie B."/>
            <person name="Cheng X."/>
        </authorList>
    </citation>
    <scope>NUCLEOTIDE SEQUENCE</scope>
    <source>
        <strain evidence="2">HR02</strain>
    </source>
</reference>
<comment type="caution">
    <text evidence="2">The sequence shown here is derived from an EMBL/GenBank/DDBJ whole genome shotgun (WGS) entry which is preliminary data.</text>
</comment>
<protein>
    <submittedName>
        <fullName evidence="2">Nucleotide-binding, alpha-beta plait</fullName>
    </submittedName>
</protein>
<proteinExistence type="predicted"/>
<dbReference type="GeneID" id="68354405"/>
<dbReference type="RefSeq" id="XP_044720279.1">
    <property type="nucleotide sequence ID" value="XM_044863747.1"/>
</dbReference>
<dbReference type="OrthoDB" id="4865224at2759"/>
<dbReference type="CDD" id="cd00590">
    <property type="entry name" value="RRM_SF"/>
    <property type="match status" value="1"/>
</dbReference>
<name>A0A9P8SJ72_9HYPO</name>
<evidence type="ECO:0000313" key="3">
    <source>
        <dbReference type="Proteomes" id="UP000824596"/>
    </source>
</evidence>
<dbReference type="InterPro" id="IPR035979">
    <property type="entry name" value="RBD_domain_sf"/>
</dbReference>
<dbReference type="AlphaFoldDB" id="A0A9P8SJ72"/>
<organism evidence="2 3">
    <name type="scientific">Hirsutella rhossiliensis</name>
    <dbReference type="NCBI Taxonomy" id="111463"/>
    <lineage>
        <taxon>Eukaryota</taxon>
        <taxon>Fungi</taxon>
        <taxon>Dikarya</taxon>
        <taxon>Ascomycota</taxon>
        <taxon>Pezizomycotina</taxon>
        <taxon>Sordariomycetes</taxon>
        <taxon>Hypocreomycetidae</taxon>
        <taxon>Hypocreales</taxon>
        <taxon>Ophiocordycipitaceae</taxon>
        <taxon>Hirsutella</taxon>
    </lineage>
</organism>
<feature type="region of interest" description="Disordered" evidence="1">
    <location>
        <begin position="517"/>
        <end position="536"/>
    </location>
</feature>